<sequence>MKFKVANASEYLVITGAGIKDVKLAKKAWVLPWQSCTTLDLSPVNYTFELQAMSAEKLPFKLPSVFTIGPRVDDHECLLKYAKLLSSHDKLSNDVNDLVQGVIEGETRVLAASMTMDQIFRGTKEFKQGVFEKVQLELNQFGLLIYNANVKQLVDVPGHEYFSYLGKKTQMEAANQAKVDVAEAKKKGEVGAKLREGETLQNAAKIDAETKIIATQKKGEGDKEEINVRTSVKVFENLKEAEVAEANAELARKKAEWSKVAKLAEMETTKAVSLREAELQGEVERMNAKAKTEKLRADYLTKASVEYETKVQMELNQFGLLIYNANVKQLVDVPGHEYFSYLGKKTQMEAANQAKVDVAEAKKKGEVGAKLREGETLQNAAKIDAETKIIATQKKGEGDKEEIKVRTSVKVFENSKEAEVAEANAELARKKAEWSKVAKLAEMEATKAVSLREAELQGEVERMNAKARTEKLRADYLTKASVEYETKVGHNSRTCPDKNHVAAGADADAQEAPQSGQPATGGVVPPRGLQDMSDSEQEMYWEETMDAVEEELTQGHPHSEADEEITALQANPELMKFKVANASEYLVITGAGIQDVKLAKKAWVFPWQSCTTLDLSPVNYTFELQAMSAEKLPFKLPSVFTIGPRVDDHESLLKYAKLLSTHDKLSNHVNDLVQGVIEGETRVLAASMTMDEIFKGTKEFKQGVFEKVQLELNQFGLLIYNANVKQLVDVPGHEYFSYLGKKTQMEAANQAKVDVAEAKKKGEVGSKLREGETLQNAAKIDAETKIIATQKKGEGDKEEIKVRTSVKVFENSKEAEVAEANAELARKKAEWSKVAKLAEMEARKAVSLREAELQGEVERMNAKARTEKLRADYLTQASVQYETKAQEANWELYKKQKEAEAVLFQKEKEAEAQKKLAEAEFFARQQAADAQLYAKKKEAEGLMALGKAQGAYLKTLHEALGGNYAALRDYLMIERGMYQEIARINGDAVRGLKPNISIWTNGNGEGGDGGSALKEVAGVYKMLPPLFKTVEEQTGMLPPAWMGTLPQKKADQASLK</sequence>
<dbReference type="EMBL" id="SDMP01000018">
    <property type="protein sequence ID" value="RYQ94390.1"/>
    <property type="molecule type" value="Genomic_DNA"/>
</dbReference>
<proteinExistence type="inferred from homology"/>
<accession>A0A444XXC3</accession>
<dbReference type="GO" id="GO:0005901">
    <property type="term" value="C:caveola"/>
    <property type="evidence" value="ECO:0007669"/>
    <property type="project" value="UniProtKB-SubCell"/>
</dbReference>
<evidence type="ECO:0000256" key="1">
    <source>
        <dbReference type="ARBA" id="ARBA00004236"/>
    </source>
</evidence>
<dbReference type="GO" id="GO:0009877">
    <property type="term" value="P:nodulation"/>
    <property type="evidence" value="ECO:0007669"/>
    <property type="project" value="UniProtKB-KW"/>
</dbReference>
<keyword evidence="4" id="KW-0536">Nodulation</keyword>
<dbReference type="PANTHER" id="PTHR13806">
    <property type="entry name" value="FLOTILLIN-RELATED"/>
    <property type="match status" value="1"/>
</dbReference>
<dbReference type="EMBL" id="SDMP01000018">
    <property type="protein sequence ID" value="RYQ94392.1"/>
    <property type="molecule type" value="Genomic_DNA"/>
</dbReference>
<protein>
    <recommendedName>
        <fullName evidence="9">Band 7 domain-containing protein</fullName>
    </recommendedName>
</protein>
<dbReference type="InterPro" id="IPR001107">
    <property type="entry name" value="Band_7"/>
</dbReference>
<evidence type="ECO:0000256" key="5">
    <source>
        <dbReference type="ARBA" id="ARBA00022475"/>
    </source>
</evidence>
<dbReference type="Proteomes" id="UP000289738">
    <property type="component" value="Chromosome B08"/>
</dbReference>
<dbReference type="EMBL" id="SDMP01000018">
    <property type="protein sequence ID" value="RYQ94389.1"/>
    <property type="molecule type" value="Genomic_DNA"/>
</dbReference>
<feature type="region of interest" description="Disordered" evidence="8">
    <location>
        <begin position="488"/>
        <end position="528"/>
    </location>
</feature>
<keyword evidence="11" id="KW-1185">Reference proteome</keyword>
<feature type="compositionally biased region" description="Low complexity" evidence="8">
    <location>
        <begin position="502"/>
        <end position="512"/>
    </location>
</feature>
<name>A0A444XXC3_ARAHY</name>
<evidence type="ECO:0000313" key="10">
    <source>
        <dbReference type="EMBL" id="RYQ94392.1"/>
    </source>
</evidence>
<evidence type="ECO:0000256" key="4">
    <source>
        <dbReference type="ARBA" id="ARBA00022458"/>
    </source>
</evidence>
<evidence type="ECO:0000256" key="8">
    <source>
        <dbReference type="SAM" id="MobiDB-lite"/>
    </source>
</evidence>
<dbReference type="STRING" id="3818.A0A444XXC3"/>
<evidence type="ECO:0000256" key="6">
    <source>
        <dbReference type="ARBA" id="ARBA00023054"/>
    </source>
</evidence>
<dbReference type="AlphaFoldDB" id="A0A444XXC3"/>
<dbReference type="PANTHER" id="PTHR13806:SF31">
    <property type="entry name" value="FLOTILLIN-LIKE PROTEIN 1-RELATED"/>
    <property type="match status" value="1"/>
</dbReference>
<dbReference type="InterPro" id="IPR036013">
    <property type="entry name" value="Band_7/SPFH_dom_sf"/>
</dbReference>
<dbReference type="CDD" id="cd03399">
    <property type="entry name" value="SPFH_flotillin"/>
    <property type="match status" value="2"/>
</dbReference>
<evidence type="ECO:0000256" key="7">
    <source>
        <dbReference type="ARBA" id="ARBA00023136"/>
    </source>
</evidence>
<gene>
    <name evidence="10" type="ORF">Ahy_B08g089291</name>
</gene>
<dbReference type="SUPFAM" id="SSF117892">
    <property type="entry name" value="Band 7/SPFH domain"/>
    <property type="match status" value="2"/>
</dbReference>
<dbReference type="Pfam" id="PF01145">
    <property type="entry name" value="Band_7"/>
    <property type="match status" value="2"/>
</dbReference>
<keyword evidence="7" id="KW-0472">Membrane</keyword>
<evidence type="ECO:0000313" key="11">
    <source>
        <dbReference type="Proteomes" id="UP000289738"/>
    </source>
</evidence>
<feature type="domain" description="Band 7" evidence="9">
    <location>
        <begin position="5"/>
        <end position="185"/>
    </location>
</feature>
<evidence type="ECO:0000256" key="3">
    <source>
        <dbReference type="ARBA" id="ARBA00007161"/>
    </source>
</evidence>
<reference evidence="10 11" key="1">
    <citation type="submission" date="2019-01" db="EMBL/GenBank/DDBJ databases">
        <title>Sequencing of cultivated peanut Arachis hypogaea provides insights into genome evolution and oil improvement.</title>
        <authorList>
            <person name="Chen X."/>
        </authorList>
    </citation>
    <scope>NUCLEOTIDE SEQUENCE [LARGE SCALE GENOMIC DNA]</scope>
    <source>
        <strain evidence="11">cv. Fuhuasheng</strain>
        <strain evidence="10">GDAAS-fuhuasheng2018</strain>
        <tissue evidence="10">Leaves</tissue>
    </source>
</reference>
<keyword evidence="6" id="KW-0175">Coiled coil</keyword>
<organism evidence="10 11">
    <name type="scientific">Arachis hypogaea</name>
    <name type="common">Peanut</name>
    <dbReference type="NCBI Taxonomy" id="3818"/>
    <lineage>
        <taxon>Eukaryota</taxon>
        <taxon>Viridiplantae</taxon>
        <taxon>Streptophyta</taxon>
        <taxon>Embryophyta</taxon>
        <taxon>Tracheophyta</taxon>
        <taxon>Spermatophyta</taxon>
        <taxon>Magnoliopsida</taxon>
        <taxon>eudicotyledons</taxon>
        <taxon>Gunneridae</taxon>
        <taxon>Pentapetalae</taxon>
        <taxon>rosids</taxon>
        <taxon>fabids</taxon>
        <taxon>Fabales</taxon>
        <taxon>Fabaceae</taxon>
        <taxon>Papilionoideae</taxon>
        <taxon>50 kb inversion clade</taxon>
        <taxon>dalbergioids sensu lato</taxon>
        <taxon>Dalbergieae</taxon>
        <taxon>Pterocarpus clade</taxon>
        <taxon>Arachis</taxon>
    </lineage>
</organism>
<evidence type="ECO:0000259" key="9">
    <source>
        <dbReference type="Pfam" id="PF01145"/>
    </source>
</evidence>
<keyword evidence="5" id="KW-1003">Cell membrane</keyword>
<comment type="similarity">
    <text evidence="3">Belongs to the band 7/mec-2 family. Flotillin subfamily.</text>
</comment>
<comment type="caution">
    <text evidence="10">The sequence shown here is derived from an EMBL/GenBank/DDBJ whole genome shotgun (WGS) entry which is preliminary data.</text>
</comment>
<feature type="domain" description="Band 7" evidence="9">
    <location>
        <begin position="579"/>
        <end position="759"/>
    </location>
</feature>
<evidence type="ECO:0000256" key="2">
    <source>
        <dbReference type="ARBA" id="ARBA00004345"/>
    </source>
</evidence>
<comment type="subcellular location">
    <subcellularLocation>
        <location evidence="1">Cell membrane</location>
    </subcellularLocation>
    <subcellularLocation>
        <location evidence="2">Membrane</location>
        <location evidence="2">Caveola</location>
    </subcellularLocation>
</comment>
<dbReference type="EMBL" id="SDMP01000018">
    <property type="protein sequence ID" value="RYQ94391.1"/>
    <property type="molecule type" value="Genomic_DNA"/>
</dbReference>
<dbReference type="InterPro" id="IPR027705">
    <property type="entry name" value="Flotillin_fam"/>
</dbReference>
<dbReference type="Gene3D" id="3.30.479.30">
    <property type="entry name" value="Band 7 domain"/>
    <property type="match status" value="2"/>
</dbReference>